<keyword evidence="3" id="KW-1185">Reference proteome</keyword>
<evidence type="ECO:0000256" key="1">
    <source>
        <dbReference type="SAM" id="SignalP"/>
    </source>
</evidence>
<gene>
    <name evidence="2" type="ORF">SAMN05444272_4197</name>
</gene>
<proteinExistence type="predicted"/>
<name>A0A1M7P889_9HYPH</name>
<organism evidence="2 3">
    <name type="scientific">Roseibium suaedae</name>
    <dbReference type="NCBI Taxonomy" id="735517"/>
    <lineage>
        <taxon>Bacteria</taxon>
        <taxon>Pseudomonadati</taxon>
        <taxon>Pseudomonadota</taxon>
        <taxon>Alphaproteobacteria</taxon>
        <taxon>Hyphomicrobiales</taxon>
        <taxon>Stappiaceae</taxon>
        <taxon>Roseibium</taxon>
    </lineage>
</organism>
<keyword evidence="1" id="KW-0732">Signal</keyword>
<protein>
    <recommendedName>
        <fullName evidence="4">Polysaccharide lyase family 7 protein</fullName>
    </recommendedName>
</protein>
<sequence>MMRIVSLLPALLLFAFMSTQASALSWRTSCEVDPGAIRRSGSSYVFSTSKNHCTGGIFKQRAELTSNDFSVSRKATYVFSTSVAMTAKSREPFIVFQIHDGRNGCSPPLSLRWQGNGSLSFDSDYTKGKGMAGCVENRSLRNVRYRGPSLKRNGTAYLLKVAMTFDGQGAFDVAVSVDGKPVLSGKYAPPSDAQFVRSKRFFLKHGVYSKNIWPYEMTSQGLRVSR</sequence>
<evidence type="ECO:0000313" key="3">
    <source>
        <dbReference type="Proteomes" id="UP000186002"/>
    </source>
</evidence>
<dbReference type="OrthoDB" id="7851979at2"/>
<feature type="signal peptide" evidence="1">
    <location>
        <begin position="1"/>
        <end position="23"/>
    </location>
</feature>
<dbReference type="EMBL" id="FRBW01000006">
    <property type="protein sequence ID" value="SHN12919.1"/>
    <property type="molecule type" value="Genomic_DNA"/>
</dbReference>
<dbReference type="Proteomes" id="UP000186002">
    <property type="component" value="Unassembled WGS sequence"/>
</dbReference>
<evidence type="ECO:0000313" key="2">
    <source>
        <dbReference type="EMBL" id="SHN12919.1"/>
    </source>
</evidence>
<dbReference type="AlphaFoldDB" id="A0A1M7P889"/>
<accession>A0A1M7P889</accession>
<evidence type="ECO:0008006" key="4">
    <source>
        <dbReference type="Google" id="ProtNLM"/>
    </source>
</evidence>
<reference evidence="2 3" key="1">
    <citation type="submission" date="2016-11" db="EMBL/GenBank/DDBJ databases">
        <authorList>
            <person name="Jaros S."/>
            <person name="Januszkiewicz K."/>
            <person name="Wedrychowicz H."/>
        </authorList>
    </citation>
    <scope>NUCLEOTIDE SEQUENCE [LARGE SCALE GENOMIC DNA]</scope>
    <source>
        <strain evidence="2 3">DSM 22153</strain>
    </source>
</reference>
<feature type="chain" id="PRO_5012568227" description="Polysaccharide lyase family 7 protein" evidence="1">
    <location>
        <begin position="24"/>
        <end position="226"/>
    </location>
</feature>